<dbReference type="KEGG" id="cma:Cmaq_1119"/>
<dbReference type="PANTHER" id="PTHR43080">
    <property type="entry name" value="CBS DOMAIN-CONTAINING PROTEIN CBSX3, MITOCHONDRIAL"/>
    <property type="match status" value="1"/>
</dbReference>
<dbReference type="Gene3D" id="3.10.580.10">
    <property type="entry name" value="CBS-domain"/>
    <property type="match status" value="2"/>
</dbReference>
<evidence type="ECO:0000259" key="3">
    <source>
        <dbReference type="PROSITE" id="PS51371"/>
    </source>
</evidence>
<dbReference type="InterPro" id="IPR046342">
    <property type="entry name" value="CBS_dom_sf"/>
</dbReference>
<dbReference type="GeneID" id="5710292"/>
<evidence type="ECO:0000256" key="1">
    <source>
        <dbReference type="ARBA" id="ARBA00023122"/>
    </source>
</evidence>
<name>A8MDU1_CALMQ</name>
<sequence>MSFPPTYMRVVEALLELYNMHKRPIKSKEIADKLGMNEGTIRNIMVALKAMNLVDSKTGPYGGFIPSQKAVEFVKSPMVINPVNDIAQIFVNGKPINVYATGIELVNVFNPYMSKAIIKILGNVKAIHPGDNVRIGPTINARIIIEGIVLEDNSLSKELVIVIKKLLAIPKIRVLDVMTKELAVVKHDEPLTSVAKLIADRKIRALPVVNDNGELIGLITSSDLARAFSDGALTALVKDYMRHEVPIISWDRDIYDAMRLMMSYNIGRLIVINQEQKPVGIVTRTDILRYLAPLG</sequence>
<dbReference type="Gene3D" id="1.10.10.10">
    <property type="entry name" value="Winged helix-like DNA-binding domain superfamily/Winged helix DNA-binding domain"/>
    <property type="match status" value="1"/>
</dbReference>
<dbReference type="HOGENOM" id="CLU_926289_0_0_2"/>
<dbReference type="InterPro" id="IPR051257">
    <property type="entry name" value="Diverse_CBS-Domain"/>
</dbReference>
<dbReference type="PIRSF" id="PIRSF005063">
    <property type="entry name" value="UCP005063_CBS_MJ1232"/>
    <property type="match status" value="1"/>
</dbReference>
<dbReference type="GO" id="GO:0003677">
    <property type="term" value="F:DNA binding"/>
    <property type="evidence" value="ECO:0007669"/>
    <property type="project" value="InterPro"/>
</dbReference>
<dbReference type="STRING" id="397948.Cmaq_1119"/>
<dbReference type="InterPro" id="IPR036390">
    <property type="entry name" value="WH_DNA-bd_sf"/>
</dbReference>
<dbReference type="Proteomes" id="UP000001137">
    <property type="component" value="Chromosome"/>
</dbReference>
<dbReference type="OrthoDB" id="64432at2157"/>
<evidence type="ECO:0000256" key="2">
    <source>
        <dbReference type="PROSITE-ProRule" id="PRU00703"/>
    </source>
</evidence>
<proteinExistence type="predicted"/>
<dbReference type="SUPFAM" id="SSF54631">
    <property type="entry name" value="CBS-domain pair"/>
    <property type="match status" value="1"/>
</dbReference>
<reference evidence="4 5" key="1">
    <citation type="submission" date="2007-10" db="EMBL/GenBank/DDBJ databases">
        <title>Complete sequence of Caldivirga maquilingensis IC-167.</title>
        <authorList>
            <consortium name="US DOE Joint Genome Institute"/>
            <person name="Copeland A."/>
            <person name="Lucas S."/>
            <person name="Lapidus A."/>
            <person name="Barry K."/>
            <person name="Glavina del Rio T."/>
            <person name="Dalin E."/>
            <person name="Tice H."/>
            <person name="Pitluck S."/>
            <person name="Saunders E."/>
            <person name="Brettin T."/>
            <person name="Bruce D."/>
            <person name="Detter J.C."/>
            <person name="Han C."/>
            <person name="Schmutz J."/>
            <person name="Larimer F."/>
            <person name="Land M."/>
            <person name="Hauser L."/>
            <person name="Kyrpides N."/>
            <person name="Ivanova N."/>
            <person name="Biddle J.F."/>
            <person name="Zhang Z."/>
            <person name="Fitz-Gibbon S.T."/>
            <person name="Lowe T.M."/>
            <person name="Saltikov C."/>
            <person name="House C.H."/>
            <person name="Richardson P."/>
        </authorList>
    </citation>
    <scope>NUCLEOTIDE SEQUENCE [LARGE SCALE GENOMIC DNA]</scope>
    <source>
        <strain evidence="5">ATCC 700844 / DSM 13496 / JCM 10307 / IC-167</strain>
    </source>
</reference>
<dbReference type="InterPro" id="IPR005104">
    <property type="entry name" value="WHTH_HrcA_DNA-bd"/>
</dbReference>
<dbReference type="SMART" id="SM00116">
    <property type="entry name" value="CBS"/>
    <property type="match status" value="2"/>
</dbReference>
<gene>
    <name evidence="4" type="ordered locus">Cmaq_1119</name>
</gene>
<feature type="domain" description="CBS" evidence="3">
    <location>
        <begin position="178"/>
        <end position="236"/>
    </location>
</feature>
<dbReference type="Pfam" id="PF00571">
    <property type="entry name" value="CBS"/>
    <property type="match status" value="2"/>
</dbReference>
<dbReference type="Pfam" id="PF03444">
    <property type="entry name" value="WHD_HrcA"/>
    <property type="match status" value="1"/>
</dbReference>
<dbReference type="AlphaFoldDB" id="A8MDU1"/>
<dbReference type="GO" id="GO:0006355">
    <property type="term" value="P:regulation of DNA-templated transcription"/>
    <property type="evidence" value="ECO:0007669"/>
    <property type="project" value="InterPro"/>
</dbReference>
<dbReference type="EMBL" id="CP000852">
    <property type="protein sequence ID" value="ABW01947.1"/>
    <property type="molecule type" value="Genomic_DNA"/>
</dbReference>
<keyword evidence="5" id="KW-1185">Reference proteome</keyword>
<dbReference type="eggNOG" id="arCOG00610">
    <property type="taxonomic scope" value="Archaea"/>
</dbReference>
<protein>
    <submittedName>
        <fullName evidence="4">Putative signal transduction protein with CBS domains</fullName>
    </submittedName>
</protein>
<keyword evidence="1 2" id="KW-0129">CBS domain</keyword>
<dbReference type="SUPFAM" id="SSF46785">
    <property type="entry name" value="Winged helix' DNA-binding domain"/>
    <property type="match status" value="1"/>
</dbReference>
<dbReference type="RefSeq" id="WP_012186166.1">
    <property type="nucleotide sequence ID" value="NC_009954.1"/>
</dbReference>
<dbReference type="InterPro" id="IPR000644">
    <property type="entry name" value="CBS_dom"/>
</dbReference>
<dbReference type="PANTHER" id="PTHR43080:SF2">
    <property type="entry name" value="CBS DOMAIN-CONTAINING PROTEIN"/>
    <property type="match status" value="1"/>
</dbReference>
<accession>A8MDU1</accession>
<evidence type="ECO:0000313" key="4">
    <source>
        <dbReference type="EMBL" id="ABW01947.1"/>
    </source>
</evidence>
<evidence type="ECO:0000313" key="5">
    <source>
        <dbReference type="Proteomes" id="UP000001137"/>
    </source>
</evidence>
<dbReference type="PROSITE" id="PS51371">
    <property type="entry name" value="CBS"/>
    <property type="match status" value="2"/>
</dbReference>
<feature type="domain" description="CBS" evidence="3">
    <location>
        <begin position="241"/>
        <end position="295"/>
    </location>
</feature>
<dbReference type="InterPro" id="IPR036388">
    <property type="entry name" value="WH-like_DNA-bd_sf"/>
</dbReference>
<dbReference type="InterPro" id="IPR016436">
    <property type="entry name" value="UCP005063_CBS"/>
</dbReference>
<organism evidence="4 5">
    <name type="scientific">Caldivirga maquilingensis (strain ATCC 700844 / DSM 13496 / JCM 10307 / IC-167)</name>
    <dbReference type="NCBI Taxonomy" id="397948"/>
    <lineage>
        <taxon>Archaea</taxon>
        <taxon>Thermoproteota</taxon>
        <taxon>Thermoprotei</taxon>
        <taxon>Thermoproteales</taxon>
        <taxon>Thermoproteaceae</taxon>
        <taxon>Caldivirga</taxon>
    </lineage>
</organism>